<evidence type="ECO:0000256" key="1">
    <source>
        <dbReference type="ARBA" id="ARBA00023004"/>
    </source>
</evidence>
<dbReference type="Pfam" id="PF01989">
    <property type="entry name" value="AcnX_swivel_put"/>
    <property type="match status" value="1"/>
</dbReference>
<gene>
    <name evidence="5" type="ORF">AS026_02610</name>
</gene>
<dbReference type="InterPro" id="IPR007506">
    <property type="entry name" value="PMDh-L-like_dom"/>
</dbReference>
<evidence type="ECO:0000256" key="2">
    <source>
        <dbReference type="ARBA" id="ARBA00023239"/>
    </source>
</evidence>
<feature type="domain" description="Phosphomevalonate dehydratase small subunit-like" evidence="3">
    <location>
        <begin position="30"/>
        <end position="115"/>
    </location>
</feature>
<dbReference type="EMBL" id="LNCD01000062">
    <property type="protein sequence ID" value="KWV54176.1"/>
    <property type="molecule type" value="Genomic_DNA"/>
</dbReference>
<evidence type="ECO:0000313" key="5">
    <source>
        <dbReference type="EMBL" id="KWV54176.1"/>
    </source>
</evidence>
<dbReference type="AlphaFoldDB" id="A0A109JS88"/>
<dbReference type="PIRSF" id="PIRSF036630">
    <property type="entry name" value="UCP036630"/>
    <property type="match status" value="1"/>
</dbReference>
<evidence type="ECO:0000313" key="6">
    <source>
        <dbReference type="Proteomes" id="UP000068164"/>
    </source>
</evidence>
<evidence type="ECO:0008006" key="7">
    <source>
        <dbReference type="Google" id="ProtNLM"/>
    </source>
</evidence>
<dbReference type="Pfam" id="PF04412">
    <property type="entry name" value="AcnX"/>
    <property type="match status" value="1"/>
</dbReference>
<proteinExistence type="predicted"/>
<feature type="domain" description="Phosphomevalonate dehydratase large subunit-like" evidence="4">
    <location>
        <begin position="160"/>
        <end position="563"/>
    </location>
</feature>
<dbReference type="GO" id="GO:0016829">
    <property type="term" value="F:lyase activity"/>
    <property type="evidence" value="ECO:0007669"/>
    <property type="project" value="UniProtKB-KW"/>
</dbReference>
<comment type="caution">
    <text evidence="5">The sequence shown here is derived from an EMBL/GenBank/DDBJ whole genome shotgun (WGS) entry which is preliminary data.</text>
</comment>
<keyword evidence="2" id="KW-0456">Lyase</keyword>
<dbReference type="SUPFAM" id="SSF52016">
    <property type="entry name" value="LeuD/IlvD-like"/>
    <property type="match status" value="1"/>
</dbReference>
<dbReference type="OrthoDB" id="1550274at2"/>
<dbReference type="Gene3D" id="3.50.30.10">
    <property type="entry name" value="Phosphohistidine domain"/>
    <property type="match status" value="1"/>
</dbReference>
<reference evidence="5 6" key="1">
    <citation type="submission" date="2015-11" db="EMBL/GenBank/DDBJ databases">
        <title>Draft Genome Sequence of the Strain BR 10423 (Rhizobium sp.) isolated from nodules of Mimosa pudica.</title>
        <authorList>
            <person name="Barauna A.C."/>
            <person name="Zilli J.E."/>
            <person name="Simoes-Araujo J.L."/>
            <person name="Reis V.M."/>
            <person name="James E.K."/>
            <person name="Reis F.B.Jr."/>
            <person name="Rouws L.F."/>
            <person name="Passos S.R."/>
            <person name="Gois S.R."/>
        </authorList>
    </citation>
    <scope>NUCLEOTIDE SEQUENCE [LARGE SCALE GENOMIC DNA]</scope>
    <source>
        <strain evidence="5 6">BR10423</strain>
    </source>
</reference>
<dbReference type="PANTHER" id="PTHR36577">
    <property type="entry name" value="DUF521 DOMAIN PROTEIN (AFU_ORTHOLOGUE AFUA_6G00490)"/>
    <property type="match status" value="1"/>
</dbReference>
<dbReference type="InterPro" id="IPR012047">
    <property type="entry name" value="AcnX"/>
</dbReference>
<organism evidence="5 6">
    <name type="scientific">Rhizobium altiplani</name>
    <dbReference type="NCBI Taxonomy" id="1864509"/>
    <lineage>
        <taxon>Bacteria</taxon>
        <taxon>Pseudomonadati</taxon>
        <taxon>Pseudomonadota</taxon>
        <taxon>Alphaproteobacteria</taxon>
        <taxon>Hyphomicrobiales</taxon>
        <taxon>Rhizobiaceae</taxon>
        <taxon>Rhizobium/Agrobacterium group</taxon>
        <taxon>Rhizobium</taxon>
    </lineage>
</organism>
<dbReference type="PANTHER" id="PTHR36577:SF3">
    <property type="entry name" value="DUF521 DOMAIN PROTEIN (AFU_ORTHOLOGUE AFUA_6G00490)"/>
    <property type="match status" value="1"/>
</dbReference>
<sequence>MTSAGTGTYEGTCHVKGHAEGEVLASDLELSFFGGVDPNSGEIVDRHHPLSGQVLTDRVLVIPSGRGSCSGSAIMLELLLNGRAPKAVIFKRNEDILTLGVIVAEEMFGRSIPIVVLTPDDFESVRRSEYVAVEDGRVKIGEAAGTDPEAARAVSSLPEIQLSETDSAFLAGRYGKAIQVAMRIISRISQVQGASRLIDVTQAHVDACIYTGPASLKFAEKMKDWGGRVSVPTTLNAISVDQKRWRAQGIEESLGAPADRLANLYVAMGAQPTFTCAPYLLGQQPGFGANVAWSESNAVVFANSVLGARTMKYPDFLDVAVAMTGRAPLAGPYVDEHRKPGVIIEVPTFDGADDAFFPLLGYTVGAIAGSRIPLVAGLKKNSMSLDDLKAFGAAFATTSSAPMFHIVGVTPEAPAILRLMESSAESVDRVVLDRSRLASEWSELNSATQTDVDLVSLGNPHFSLTEIWKLSALCRDRTKSERVTLVVATNRVVYDSAKQEGLIDQLERFGVRFVTDTCWCMITDPVIPPRTRTVMTNSGKYAHYGPGLTGRSFHFGSLAACVDAACAGTNRLSTPSWLRSEN</sequence>
<dbReference type="CDD" id="cd01355">
    <property type="entry name" value="AcnX"/>
    <property type="match status" value="1"/>
</dbReference>
<dbReference type="Proteomes" id="UP000068164">
    <property type="component" value="Unassembled WGS sequence"/>
</dbReference>
<dbReference type="CDD" id="cd01356">
    <property type="entry name" value="AcnX_swivel"/>
    <property type="match status" value="1"/>
</dbReference>
<accession>A0A109JS88</accession>
<name>A0A109JS88_9HYPH</name>
<keyword evidence="1" id="KW-0408">Iron</keyword>
<dbReference type="InterPro" id="IPR002840">
    <property type="entry name" value="PMDh-S-like_dom"/>
</dbReference>
<protein>
    <recommendedName>
        <fullName evidence="7">2-methyl-cis-aconitate hydratase</fullName>
    </recommendedName>
</protein>
<dbReference type="RefSeq" id="WP_062369840.1">
    <property type="nucleotide sequence ID" value="NZ_LNCD01000062.1"/>
</dbReference>
<evidence type="ECO:0000259" key="4">
    <source>
        <dbReference type="Pfam" id="PF04412"/>
    </source>
</evidence>
<keyword evidence="6" id="KW-1185">Reference proteome</keyword>
<evidence type="ECO:0000259" key="3">
    <source>
        <dbReference type="Pfam" id="PF01989"/>
    </source>
</evidence>